<accession>A0A1M4YU94</accession>
<dbReference type="InterPro" id="IPR015943">
    <property type="entry name" value="WD40/YVTN_repeat-like_dom_sf"/>
</dbReference>
<dbReference type="OrthoDB" id="993841at2"/>
<dbReference type="CDD" id="cd00146">
    <property type="entry name" value="PKD"/>
    <property type="match status" value="1"/>
</dbReference>
<reference evidence="3" key="1">
    <citation type="submission" date="2016-11" db="EMBL/GenBank/DDBJ databases">
        <authorList>
            <person name="Varghese N."/>
            <person name="Submissions S."/>
        </authorList>
    </citation>
    <scope>NUCLEOTIDE SEQUENCE [LARGE SCALE GENOMIC DNA]</scope>
    <source>
        <strain evidence="3">DSM 27370</strain>
    </source>
</reference>
<dbReference type="Gene3D" id="2.130.10.10">
    <property type="entry name" value="YVTN repeat-like/Quinoprotein amine dehydrogenase"/>
    <property type="match status" value="1"/>
</dbReference>
<protein>
    <recommendedName>
        <fullName evidence="1">PKD domain-containing protein</fullName>
    </recommendedName>
</protein>
<dbReference type="Proteomes" id="UP000184480">
    <property type="component" value="Unassembled WGS sequence"/>
</dbReference>
<dbReference type="AlphaFoldDB" id="A0A1M4YU94"/>
<dbReference type="STRING" id="1346286.SAMN05444362_103271"/>
<evidence type="ECO:0000313" key="2">
    <source>
        <dbReference type="EMBL" id="SHF09323.1"/>
    </source>
</evidence>
<proteinExistence type="predicted"/>
<sequence>MKKLIYAGLLFLIVQLNTFAQKETSWWYFGFNAGLNFNSLSSATASDGSTVTDMPESIVGPLSTREGCFTVATYDGRLLFSSDGSTVYDKNGSVMTNGTGLLGNYSSTQSGVAVPKPGSTTEYYVITVPQALDPDGLCYSIVDLSQNGGLGAVTSKNNVIKAGVVYENIAVVPNTNGLDYWLIHRTAQTFYVWAITSSGISTTPHQTISNTSISAASSTYQGEIGISSDYTKVFACNWAGQQVITSIFNPTTGLLSDIRISTMALASYGGTFSPNNQYLYIGSANSVSGTNQSGSLFVQTWNNLRAGSAMTLLRHGVTNAKKAMDGRLYGIESLIGLNYSKHLYVIINPDAGGSTIKYFPNYLKYESGLGLPTFAAGFIRIIPKELPFACTSHNRTYSVEVDLSGGNAPSRLTWNFGDGTAIINQTVTTSQSIYKQLHSYNNSGLYTITVIPYKSDGTSLTPITMEANIVNCTLKSNRMTRSDLLNSKQLME</sequence>
<gene>
    <name evidence="2" type="ORF">SAMN05444362_103271</name>
</gene>
<dbReference type="Gene3D" id="2.60.40.10">
    <property type="entry name" value="Immunoglobulins"/>
    <property type="match status" value="1"/>
</dbReference>
<dbReference type="InterPro" id="IPR000601">
    <property type="entry name" value="PKD_dom"/>
</dbReference>
<evidence type="ECO:0000313" key="3">
    <source>
        <dbReference type="Proteomes" id="UP000184480"/>
    </source>
</evidence>
<dbReference type="RefSeq" id="WP_062185291.1">
    <property type="nucleotide sequence ID" value="NZ_BBXL01000048.1"/>
</dbReference>
<dbReference type="InterPro" id="IPR013783">
    <property type="entry name" value="Ig-like_fold"/>
</dbReference>
<dbReference type="PROSITE" id="PS50093">
    <property type="entry name" value="PKD"/>
    <property type="match status" value="1"/>
</dbReference>
<keyword evidence="3" id="KW-1185">Reference proteome</keyword>
<evidence type="ECO:0000259" key="1">
    <source>
        <dbReference type="PROSITE" id="PS50093"/>
    </source>
</evidence>
<feature type="domain" description="PKD" evidence="1">
    <location>
        <begin position="409"/>
        <end position="450"/>
    </location>
</feature>
<dbReference type="SUPFAM" id="SSF49299">
    <property type="entry name" value="PKD domain"/>
    <property type="match status" value="1"/>
</dbReference>
<dbReference type="EMBL" id="FQUC01000003">
    <property type="protein sequence ID" value="SHF09323.1"/>
    <property type="molecule type" value="Genomic_DNA"/>
</dbReference>
<organism evidence="2 3">
    <name type="scientific">Dysgonomonas macrotermitis</name>
    <dbReference type="NCBI Taxonomy" id="1346286"/>
    <lineage>
        <taxon>Bacteria</taxon>
        <taxon>Pseudomonadati</taxon>
        <taxon>Bacteroidota</taxon>
        <taxon>Bacteroidia</taxon>
        <taxon>Bacteroidales</taxon>
        <taxon>Dysgonomonadaceae</taxon>
        <taxon>Dysgonomonas</taxon>
    </lineage>
</organism>
<name>A0A1M4YU94_9BACT</name>
<dbReference type="InterPro" id="IPR035986">
    <property type="entry name" value="PKD_dom_sf"/>
</dbReference>